<dbReference type="GO" id="GO:0016020">
    <property type="term" value="C:membrane"/>
    <property type="evidence" value="ECO:0007669"/>
    <property type="project" value="GOC"/>
</dbReference>
<gene>
    <name evidence="2" type="ORF">F1728_10660</name>
</gene>
<dbReference type="InterPro" id="IPR005135">
    <property type="entry name" value="Endo/exonuclease/phosphatase"/>
</dbReference>
<dbReference type="KEGG" id="gim:F1728_10660"/>
<dbReference type="Pfam" id="PF03372">
    <property type="entry name" value="Exo_endo_phos"/>
    <property type="match status" value="1"/>
</dbReference>
<sequence>MRVPSIERDNVQRDSLRFVSYNIHSCRSARLEPSLDEVVNVLGDAQPDVVALQEVDVDCPRTDQIHQAEEIGRQLQMTPHFFSLVDWAQFQSRHEKQGRYGLAFLSRKDLRLIDSREFHLPLLSPLSEPRGVFQIQAEWQGKSISILNTHLSVHRRENLLQMQALCELIQQTGTEHEASILLGDFNTTGRSRAIRRLRTLMSECIPTGKPRATFPSRFPLLQLDRIFTGGALEPQPSQILTSPGARRASDHFPVKVELEL</sequence>
<evidence type="ECO:0000259" key="1">
    <source>
        <dbReference type="Pfam" id="PF03372"/>
    </source>
</evidence>
<dbReference type="SUPFAM" id="SSF56219">
    <property type="entry name" value="DNase I-like"/>
    <property type="match status" value="1"/>
</dbReference>
<keyword evidence="3" id="KW-1185">Reference proteome</keyword>
<dbReference type="GO" id="GO:0006506">
    <property type="term" value="P:GPI anchor biosynthetic process"/>
    <property type="evidence" value="ECO:0007669"/>
    <property type="project" value="TreeGrafter"/>
</dbReference>
<organism evidence="2 3">
    <name type="scientific">Gimesia benthica</name>
    <dbReference type="NCBI Taxonomy" id="2608982"/>
    <lineage>
        <taxon>Bacteria</taxon>
        <taxon>Pseudomonadati</taxon>
        <taxon>Planctomycetota</taxon>
        <taxon>Planctomycetia</taxon>
        <taxon>Planctomycetales</taxon>
        <taxon>Planctomycetaceae</taxon>
        <taxon>Gimesia</taxon>
    </lineage>
</organism>
<reference evidence="2 3" key="1">
    <citation type="submission" date="2019-09" db="EMBL/GenBank/DDBJ databases">
        <title>Gimesia benthica sp. nov., a novel bacterium isolated from deep-sea water of the Northwest Indian Ocean.</title>
        <authorList>
            <person name="Dai X."/>
        </authorList>
    </citation>
    <scope>NUCLEOTIDE SEQUENCE [LARGE SCALE GENOMIC DNA]</scope>
    <source>
        <strain evidence="2 3">E7</strain>
    </source>
</reference>
<evidence type="ECO:0000313" key="3">
    <source>
        <dbReference type="Proteomes" id="UP000427281"/>
    </source>
</evidence>
<dbReference type="Gene3D" id="3.60.10.10">
    <property type="entry name" value="Endonuclease/exonuclease/phosphatase"/>
    <property type="match status" value="1"/>
</dbReference>
<dbReference type="AlphaFoldDB" id="A0A6I6AA17"/>
<dbReference type="EMBL" id="CP043930">
    <property type="protein sequence ID" value="QGQ23103.1"/>
    <property type="molecule type" value="Genomic_DNA"/>
</dbReference>
<evidence type="ECO:0000313" key="2">
    <source>
        <dbReference type="EMBL" id="QGQ23103.1"/>
    </source>
</evidence>
<proteinExistence type="predicted"/>
<dbReference type="PANTHER" id="PTHR14859">
    <property type="entry name" value="CALCOFLUOR WHITE HYPERSENSITIVE PROTEIN PRECURSOR"/>
    <property type="match status" value="1"/>
</dbReference>
<accession>A0A6I6AA17</accession>
<feature type="domain" description="Endonuclease/exonuclease/phosphatase" evidence="1">
    <location>
        <begin position="19"/>
        <end position="251"/>
    </location>
</feature>
<dbReference type="InterPro" id="IPR051916">
    <property type="entry name" value="GPI-anchor_lipid_remodeler"/>
</dbReference>
<dbReference type="GO" id="GO:0003824">
    <property type="term" value="F:catalytic activity"/>
    <property type="evidence" value="ECO:0007669"/>
    <property type="project" value="InterPro"/>
</dbReference>
<name>A0A6I6AA17_9PLAN</name>
<dbReference type="PANTHER" id="PTHR14859:SF15">
    <property type="entry name" value="ENDONUCLEASE_EXONUCLEASE_PHOSPHATASE DOMAIN-CONTAINING PROTEIN"/>
    <property type="match status" value="1"/>
</dbReference>
<protein>
    <recommendedName>
        <fullName evidence="1">Endonuclease/exonuclease/phosphatase domain-containing protein</fullName>
    </recommendedName>
</protein>
<dbReference type="InterPro" id="IPR036691">
    <property type="entry name" value="Endo/exonu/phosph_ase_sf"/>
</dbReference>
<dbReference type="Proteomes" id="UP000427281">
    <property type="component" value="Chromosome"/>
</dbReference>